<name>A0A8J4S428_9STRA</name>
<dbReference type="Proteomes" id="UP000702964">
    <property type="component" value="Unassembled WGS sequence"/>
</dbReference>
<evidence type="ECO:0000313" key="2">
    <source>
        <dbReference type="EMBL" id="KAF4318730.1"/>
    </source>
</evidence>
<evidence type="ECO:0000313" key="3">
    <source>
        <dbReference type="Proteomes" id="UP000702964"/>
    </source>
</evidence>
<accession>A0A8J4S428</accession>
<sequence length="175" mass="19893">MNAEPTQEQVDTGAVGGENPFWKRVHLEFISSKPEYASVVFPEECFDGYDLSTPVQHSSKKLREMWEELCTAFTSVSARFSSSETPELGFLSFCLNRPVAPTKDGERAQLMQRIKEACETLVLVRSIELGPDLEGIVRFELDRYSKRLKSMQDEEKEDYESRSALDPEQASQSVQ</sequence>
<dbReference type="EMBL" id="AOFI03000268">
    <property type="protein sequence ID" value="KAF4318730.1"/>
    <property type="molecule type" value="Genomic_DNA"/>
</dbReference>
<feature type="compositionally biased region" description="Basic and acidic residues" evidence="1">
    <location>
        <begin position="150"/>
        <end position="165"/>
    </location>
</feature>
<reference evidence="2" key="1">
    <citation type="journal article" date="2015" name="Genom Data">
        <title>Draft genome sequences of Phytophthora kernoviae and Phytophthora ramorum lineage EU2 from Scotland.</title>
        <authorList>
            <person name="Sambles C."/>
            <person name="Schlenzig A."/>
            <person name="O'Neill P."/>
            <person name="Grant M."/>
            <person name="Studholme D.J."/>
        </authorList>
    </citation>
    <scope>NUCLEOTIDE SEQUENCE</scope>
    <source>
        <strain evidence="2">00238/432</strain>
    </source>
</reference>
<gene>
    <name evidence="2" type="ORF">G195_007858</name>
</gene>
<feature type="region of interest" description="Disordered" evidence="1">
    <location>
        <begin position="150"/>
        <end position="175"/>
    </location>
</feature>
<reference evidence="2" key="2">
    <citation type="submission" date="2020-02" db="EMBL/GenBank/DDBJ databases">
        <authorList>
            <person name="Studholme D.J."/>
        </authorList>
    </citation>
    <scope>NUCLEOTIDE SEQUENCE</scope>
    <source>
        <strain evidence="2">00238/432</strain>
    </source>
</reference>
<dbReference type="AlphaFoldDB" id="A0A8J4S428"/>
<organism evidence="2 3">
    <name type="scientific">Phytophthora kernoviae 00238/432</name>
    <dbReference type="NCBI Taxonomy" id="1284355"/>
    <lineage>
        <taxon>Eukaryota</taxon>
        <taxon>Sar</taxon>
        <taxon>Stramenopiles</taxon>
        <taxon>Oomycota</taxon>
        <taxon>Peronosporomycetes</taxon>
        <taxon>Peronosporales</taxon>
        <taxon>Peronosporaceae</taxon>
        <taxon>Phytophthora</taxon>
    </lineage>
</organism>
<evidence type="ECO:0000256" key="1">
    <source>
        <dbReference type="SAM" id="MobiDB-lite"/>
    </source>
</evidence>
<protein>
    <submittedName>
        <fullName evidence="2">Uncharacterized protein</fullName>
    </submittedName>
</protein>
<comment type="caution">
    <text evidence="2">The sequence shown here is derived from an EMBL/GenBank/DDBJ whole genome shotgun (WGS) entry which is preliminary data.</text>
</comment>
<proteinExistence type="predicted"/>